<evidence type="ECO:0000313" key="2">
    <source>
        <dbReference type="Proteomes" id="UP000622475"/>
    </source>
</evidence>
<dbReference type="RefSeq" id="WP_194110890.1">
    <property type="nucleotide sequence ID" value="NZ_JADFFL010000002.1"/>
</dbReference>
<reference evidence="1" key="1">
    <citation type="submission" date="2020-10" db="EMBL/GenBank/DDBJ databases">
        <title>Mucilaginibacter mali sp. nov., isolated from rhizosphere soil of apple orchard.</title>
        <authorList>
            <person name="Lee J.-S."/>
            <person name="Kim H.S."/>
            <person name="Kim J.-S."/>
        </authorList>
    </citation>
    <scope>NUCLEOTIDE SEQUENCE</scope>
    <source>
        <strain evidence="1">KCTC 22746</strain>
    </source>
</reference>
<dbReference type="PROSITE" id="PS51257">
    <property type="entry name" value="PROKAR_LIPOPROTEIN"/>
    <property type="match status" value="1"/>
</dbReference>
<gene>
    <name evidence="1" type="ORF">IRJ16_07430</name>
</gene>
<dbReference type="EMBL" id="JADFFL010000002">
    <property type="protein sequence ID" value="MBE9661713.1"/>
    <property type="molecule type" value="Genomic_DNA"/>
</dbReference>
<evidence type="ECO:0000313" key="1">
    <source>
        <dbReference type="EMBL" id="MBE9661713.1"/>
    </source>
</evidence>
<dbReference type="AlphaFoldDB" id="A0A929PVE9"/>
<sequence>MKFSYCFALVILLAACDSKRPDMIEKDTNASVPAKTAATAYIQLHTDTLQYLHFEGNFDYWYGMFINAKKDSVLLVTTDQIPAKFRNKLVEVKWFADSLSEAGEGETKYAGKRLKAIKQVSGNPFAAPVSEEQVITDIKALPEVQANAEQIGIAERPTDEKEYYLVETGTRDEDHFSRLYMFRVYVYPKYQIRFYDGSADTELSLDAWRKNKP</sequence>
<accession>A0A929PVE9</accession>
<organism evidence="1 2">
    <name type="scientific">Mucilaginibacter myungsuensis</name>
    <dbReference type="NCBI Taxonomy" id="649104"/>
    <lineage>
        <taxon>Bacteria</taxon>
        <taxon>Pseudomonadati</taxon>
        <taxon>Bacteroidota</taxon>
        <taxon>Sphingobacteriia</taxon>
        <taxon>Sphingobacteriales</taxon>
        <taxon>Sphingobacteriaceae</taxon>
        <taxon>Mucilaginibacter</taxon>
    </lineage>
</organism>
<name>A0A929PVE9_9SPHI</name>
<keyword evidence="2" id="KW-1185">Reference proteome</keyword>
<comment type="caution">
    <text evidence="1">The sequence shown here is derived from an EMBL/GenBank/DDBJ whole genome shotgun (WGS) entry which is preliminary data.</text>
</comment>
<protein>
    <submittedName>
        <fullName evidence="1">Uncharacterized protein</fullName>
    </submittedName>
</protein>
<proteinExistence type="predicted"/>
<dbReference type="Proteomes" id="UP000622475">
    <property type="component" value="Unassembled WGS sequence"/>
</dbReference>